<evidence type="ECO:0000259" key="7">
    <source>
        <dbReference type="Pfam" id="PF00892"/>
    </source>
</evidence>
<evidence type="ECO:0000256" key="6">
    <source>
        <dbReference type="SAM" id="Phobius"/>
    </source>
</evidence>
<organism evidence="8 9">
    <name type="scientific">Orrella daihaiensis</name>
    <dbReference type="NCBI Taxonomy" id="2782176"/>
    <lineage>
        <taxon>Bacteria</taxon>
        <taxon>Pseudomonadati</taxon>
        <taxon>Pseudomonadota</taxon>
        <taxon>Betaproteobacteria</taxon>
        <taxon>Burkholderiales</taxon>
        <taxon>Alcaligenaceae</taxon>
        <taxon>Orrella</taxon>
    </lineage>
</organism>
<protein>
    <submittedName>
        <fullName evidence="8">DMT family transporter</fullName>
    </submittedName>
</protein>
<feature type="transmembrane region" description="Helical" evidence="6">
    <location>
        <begin position="172"/>
        <end position="191"/>
    </location>
</feature>
<sequence>MLSLGAQERRLTRTESYSQYKVWQVQKLSIIWVGPLFVLVWSTGFIVAKYGMPYTDPMTFLTMRFVGVLVIMLPLCVWWRPTWPSWRDTSHIAIAGLLMHVGYLGGVWSAIKLGMPAGLTALIVGLQPVLTAFLAARLAEKVSARQWAGLVFGFGGVAIVLADKLGFDGVTFWGVVLCFIALISFTTGTIYQKRFCPMFDLRAGTMIQYAASAAVAAAMMVTLEPMSVQWTNEMIGALVWSVVFLSIGAMSLWFVLLRQGAATRVSSLIYLTPPTVAIMAWILFDEALSLWVALGTLVTVIGVWLVTRSK</sequence>
<dbReference type="PANTHER" id="PTHR32322">
    <property type="entry name" value="INNER MEMBRANE TRANSPORTER"/>
    <property type="match status" value="1"/>
</dbReference>
<feature type="transmembrane region" description="Helical" evidence="6">
    <location>
        <begin position="60"/>
        <end position="79"/>
    </location>
</feature>
<keyword evidence="4 6" id="KW-1133">Transmembrane helix</keyword>
<accession>A0ABY4AI07</accession>
<gene>
    <name evidence="8" type="ORF">DHf2319_09640</name>
</gene>
<dbReference type="PANTHER" id="PTHR32322:SF2">
    <property type="entry name" value="EAMA DOMAIN-CONTAINING PROTEIN"/>
    <property type="match status" value="1"/>
</dbReference>
<evidence type="ECO:0000256" key="5">
    <source>
        <dbReference type="ARBA" id="ARBA00023136"/>
    </source>
</evidence>
<dbReference type="InterPro" id="IPR050638">
    <property type="entry name" value="AA-Vitamin_Transporters"/>
</dbReference>
<feature type="domain" description="EamA" evidence="7">
    <location>
        <begin position="34"/>
        <end position="161"/>
    </location>
</feature>
<name>A0ABY4AI07_9BURK</name>
<dbReference type="InterPro" id="IPR037185">
    <property type="entry name" value="EmrE-like"/>
</dbReference>
<feature type="transmembrane region" description="Helical" evidence="6">
    <location>
        <begin position="235"/>
        <end position="256"/>
    </location>
</feature>
<feature type="transmembrane region" description="Helical" evidence="6">
    <location>
        <begin position="268"/>
        <end position="284"/>
    </location>
</feature>
<keyword evidence="5 6" id="KW-0472">Membrane</keyword>
<comment type="subcellular location">
    <subcellularLocation>
        <location evidence="1">Membrane</location>
        <topology evidence="1">Multi-pass membrane protein</topology>
    </subcellularLocation>
</comment>
<feature type="transmembrane region" description="Helical" evidence="6">
    <location>
        <begin position="290"/>
        <end position="307"/>
    </location>
</feature>
<dbReference type="EMBL" id="CP063982">
    <property type="protein sequence ID" value="UOD49718.1"/>
    <property type="molecule type" value="Genomic_DNA"/>
</dbReference>
<evidence type="ECO:0000313" key="8">
    <source>
        <dbReference type="EMBL" id="UOD49718.1"/>
    </source>
</evidence>
<comment type="similarity">
    <text evidence="2">Belongs to the EamA transporter family.</text>
</comment>
<feature type="transmembrane region" description="Helical" evidence="6">
    <location>
        <begin position="91"/>
        <end position="111"/>
    </location>
</feature>
<evidence type="ECO:0000256" key="1">
    <source>
        <dbReference type="ARBA" id="ARBA00004141"/>
    </source>
</evidence>
<dbReference type="Proteomes" id="UP000831607">
    <property type="component" value="Chromosome"/>
</dbReference>
<evidence type="ECO:0000256" key="4">
    <source>
        <dbReference type="ARBA" id="ARBA00022989"/>
    </source>
</evidence>
<feature type="domain" description="EamA" evidence="7">
    <location>
        <begin position="173"/>
        <end position="307"/>
    </location>
</feature>
<reference evidence="8 9" key="1">
    <citation type="submission" date="2020-11" db="EMBL/GenBank/DDBJ databases">
        <title>Algicoccus daihaiensis sp.nov., isolated from Daihai Lake in Inner Mongolia.</title>
        <authorList>
            <person name="Kai J."/>
        </authorList>
    </citation>
    <scope>NUCLEOTIDE SEQUENCE [LARGE SCALE GENOMIC DNA]</scope>
    <source>
        <strain evidence="9">f23</strain>
    </source>
</reference>
<feature type="transmembrane region" description="Helical" evidence="6">
    <location>
        <begin position="147"/>
        <end position="166"/>
    </location>
</feature>
<proteinExistence type="inferred from homology"/>
<dbReference type="SUPFAM" id="SSF103481">
    <property type="entry name" value="Multidrug resistance efflux transporter EmrE"/>
    <property type="match status" value="2"/>
</dbReference>
<evidence type="ECO:0000256" key="3">
    <source>
        <dbReference type="ARBA" id="ARBA00022692"/>
    </source>
</evidence>
<dbReference type="InterPro" id="IPR000620">
    <property type="entry name" value="EamA_dom"/>
</dbReference>
<dbReference type="Pfam" id="PF00892">
    <property type="entry name" value="EamA"/>
    <property type="match status" value="2"/>
</dbReference>
<keyword evidence="3 6" id="KW-0812">Transmembrane</keyword>
<keyword evidence="9" id="KW-1185">Reference proteome</keyword>
<feature type="transmembrane region" description="Helical" evidence="6">
    <location>
        <begin position="117"/>
        <end position="135"/>
    </location>
</feature>
<evidence type="ECO:0000256" key="2">
    <source>
        <dbReference type="ARBA" id="ARBA00007362"/>
    </source>
</evidence>
<evidence type="ECO:0000313" key="9">
    <source>
        <dbReference type="Proteomes" id="UP000831607"/>
    </source>
</evidence>
<feature type="transmembrane region" description="Helical" evidence="6">
    <location>
        <begin position="28"/>
        <end position="48"/>
    </location>
</feature>
<feature type="transmembrane region" description="Helical" evidence="6">
    <location>
        <begin position="203"/>
        <end position="223"/>
    </location>
</feature>